<evidence type="ECO:0000256" key="1">
    <source>
        <dbReference type="SAM" id="MobiDB-lite"/>
    </source>
</evidence>
<organism evidence="2 3">
    <name type="scientific">Streptomyces tauricus</name>
    <dbReference type="NCBI Taxonomy" id="68274"/>
    <lineage>
        <taxon>Bacteria</taxon>
        <taxon>Bacillati</taxon>
        <taxon>Actinomycetota</taxon>
        <taxon>Actinomycetes</taxon>
        <taxon>Kitasatosporales</taxon>
        <taxon>Streptomycetaceae</taxon>
        <taxon>Streptomyces</taxon>
        <taxon>Streptomyces aurantiacus group</taxon>
    </lineage>
</organism>
<name>A0ABZ1JQX4_9ACTN</name>
<dbReference type="Proteomes" id="UP001432166">
    <property type="component" value="Chromosome"/>
</dbReference>
<protein>
    <submittedName>
        <fullName evidence="2">Uncharacterized protein</fullName>
    </submittedName>
</protein>
<dbReference type="RefSeq" id="WP_328938864.1">
    <property type="nucleotide sequence ID" value="NZ_CP108133.1"/>
</dbReference>
<sequence length="100" mass="10628">MLSPAAGDGPEEVWDDGSASNLVSLPVSHQVGAWLFSGRLLSGATGLGTLSYDLDRLKDGSMSRLCELLGPHPPDVRKSLPDWLDVPSGADMRPPCRDRG</sequence>
<reference evidence="2" key="1">
    <citation type="submission" date="2022-10" db="EMBL/GenBank/DDBJ databases">
        <title>The complete genomes of actinobacterial strains from the NBC collection.</title>
        <authorList>
            <person name="Joergensen T.S."/>
            <person name="Alvarez Arevalo M."/>
            <person name="Sterndorff E.B."/>
            <person name="Faurdal D."/>
            <person name="Vuksanovic O."/>
            <person name="Mourched A.-S."/>
            <person name="Charusanti P."/>
            <person name="Shaw S."/>
            <person name="Blin K."/>
            <person name="Weber T."/>
        </authorList>
    </citation>
    <scope>NUCLEOTIDE SEQUENCE</scope>
    <source>
        <strain evidence="2">NBC_00189</strain>
    </source>
</reference>
<dbReference type="EMBL" id="CP108133">
    <property type="protein sequence ID" value="WTP52597.1"/>
    <property type="molecule type" value="Genomic_DNA"/>
</dbReference>
<accession>A0ABZ1JQX4</accession>
<proteinExistence type="predicted"/>
<gene>
    <name evidence="2" type="ORF">OG288_32345</name>
</gene>
<evidence type="ECO:0000313" key="2">
    <source>
        <dbReference type="EMBL" id="WTP52597.1"/>
    </source>
</evidence>
<keyword evidence="3" id="KW-1185">Reference proteome</keyword>
<feature type="region of interest" description="Disordered" evidence="1">
    <location>
        <begin position="77"/>
        <end position="100"/>
    </location>
</feature>
<evidence type="ECO:0000313" key="3">
    <source>
        <dbReference type="Proteomes" id="UP001432166"/>
    </source>
</evidence>